<protein>
    <recommendedName>
        <fullName evidence="5">Lipoprotein</fullName>
    </recommendedName>
</protein>
<keyword evidence="2" id="KW-0732">Signal</keyword>
<sequence>MKKFISLMAACLLILGCLAGCGTDNNANDTGTGTTGTSTGMGVDGMNTTNTGLGYYGDSYDTNGGYGDNTGMSSSGIGGSQIGHTNTGRLTSEPARNDGMDGTNGGDYQNSGVIGAGNNGTSITADM</sequence>
<reference evidence="3" key="2">
    <citation type="journal article" date="2021" name="PeerJ">
        <title>Extensive microbial diversity within the chicken gut microbiome revealed by metagenomics and culture.</title>
        <authorList>
            <person name="Gilroy R."/>
            <person name="Ravi A."/>
            <person name="Getino M."/>
            <person name="Pursley I."/>
            <person name="Horton D.L."/>
            <person name="Alikhan N.F."/>
            <person name="Baker D."/>
            <person name="Gharbi K."/>
            <person name="Hall N."/>
            <person name="Watson M."/>
            <person name="Adriaenssens E.M."/>
            <person name="Foster-Nyarko E."/>
            <person name="Jarju S."/>
            <person name="Secka A."/>
            <person name="Antonio M."/>
            <person name="Oren A."/>
            <person name="Chaudhuri R.R."/>
            <person name="La Ragione R."/>
            <person name="Hildebrand F."/>
            <person name="Pallen M.J."/>
        </authorList>
    </citation>
    <scope>NUCLEOTIDE SEQUENCE</scope>
    <source>
        <strain evidence="3">2830</strain>
    </source>
</reference>
<dbReference type="AlphaFoldDB" id="A0A9D1HJ16"/>
<comment type="caution">
    <text evidence="3">The sequence shown here is derived from an EMBL/GenBank/DDBJ whole genome shotgun (WGS) entry which is preliminary data.</text>
</comment>
<gene>
    <name evidence="3" type="ORF">IAB00_01720</name>
</gene>
<dbReference type="Proteomes" id="UP000824124">
    <property type="component" value="Unassembled WGS sequence"/>
</dbReference>
<evidence type="ECO:0000313" key="4">
    <source>
        <dbReference type="Proteomes" id="UP000824124"/>
    </source>
</evidence>
<evidence type="ECO:0000256" key="2">
    <source>
        <dbReference type="SAM" id="SignalP"/>
    </source>
</evidence>
<feature type="chain" id="PRO_5038624888" description="Lipoprotein" evidence="2">
    <location>
        <begin position="20"/>
        <end position="127"/>
    </location>
</feature>
<proteinExistence type="predicted"/>
<accession>A0A9D1HJ16</accession>
<dbReference type="PROSITE" id="PS51257">
    <property type="entry name" value="PROKAR_LIPOPROTEIN"/>
    <property type="match status" value="1"/>
</dbReference>
<name>A0A9D1HJ16_9FIRM</name>
<reference evidence="3" key="1">
    <citation type="submission" date="2020-10" db="EMBL/GenBank/DDBJ databases">
        <authorList>
            <person name="Gilroy R."/>
        </authorList>
    </citation>
    <scope>NUCLEOTIDE SEQUENCE</scope>
    <source>
        <strain evidence="3">2830</strain>
    </source>
</reference>
<dbReference type="EMBL" id="DVMH01000011">
    <property type="protein sequence ID" value="HIU09964.1"/>
    <property type="molecule type" value="Genomic_DNA"/>
</dbReference>
<feature type="signal peptide" evidence="2">
    <location>
        <begin position="1"/>
        <end position="19"/>
    </location>
</feature>
<evidence type="ECO:0008006" key="5">
    <source>
        <dbReference type="Google" id="ProtNLM"/>
    </source>
</evidence>
<organism evidence="3 4">
    <name type="scientific">Candidatus Avidehalobacter gallistercoris</name>
    <dbReference type="NCBI Taxonomy" id="2840694"/>
    <lineage>
        <taxon>Bacteria</taxon>
        <taxon>Bacillati</taxon>
        <taxon>Bacillota</taxon>
        <taxon>Clostridia</taxon>
        <taxon>Eubacteriales</taxon>
        <taxon>Peptococcaceae</taxon>
        <taxon>Peptococcaceae incertae sedis</taxon>
        <taxon>Candidatus Avidehalobacter</taxon>
    </lineage>
</organism>
<evidence type="ECO:0000256" key="1">
    <source>
        <dbReference type="SAM" id="MobiDB-lite"/>
    </source>
</evidence>
<feature type="region of interest" description="Disordered" evidence="1">
    <location>
        <begin position="82"/>
        <end position="127"/>
    </location>
</feature>
<evidence type="ECO:0000313" key="3">
    <source>
        <dbReference type="EMBL" id="HIU09964.1"/>
    </source>
</evidence>